<dbReference type="RefSeq" id="WP_013598404.1">
    <property type="nucleotide sequence ID" value="NC_015144.1"/>
</dbReference>
<dbReference type="HOGENOM" id="CLU_108869_0_1_10"/>
<organism evidence="3 4">
    <name type="scientific">Weeksella virosa (strain ATCC 43766 / DSM 16922 / JCM 21250 / CCUG 30538 / CDC 9751 / IAM 14551 / NBRC 16016 / NCTC 11634 / CL345/78)</name>
    <dbReference type="NCBI Taxonomy" id="865938"/>
    <lineage>
        <taxon>Bacteria</taxon>
        <taxon>Pseudomonadati</taxon>
        <taxon>Bacteroidota</taxon>
        <taxon>Flavobacteriia</taxon>
        <taxon>Flavobacteriales</taxon>
        <taxon>Weeksellaceae</taxon>
        <taxon>Weeksella</taxon>
    </lineage>
</organism>
<protein>
    <recommendedName>
        <fullName evidence="2">DUF2147 domain-containing protein</fullName>
    </recommendedName>
</protein>
<dbReference type="STRING" id="865938.Weevi_1310"/>
<reference evidence="4" key="2">
    <citation type="journal article" date="2011" name="Stand. Genomic Sci.">
        <title>Complete genome sequence of Weeksella virosa type strain (9751T).</title>
        <authorList>
            <person name="Lang E."/>
            <person name="Teshima H."/>
            <person name="Lucas S."/>
            <person name="Lapidus A."/>
            <person name="Hammon N."/>
            <person name="Deshpande S."/>
            <person name="Nolan M."/>
            <person name="Cheng J."/>
            <person name="Pitluck S."/>
            <person name="Liolios K."/>
            <person name="Pagani I."/>
            <person name="Mikhailova N."/>
            <person name="Ivanova N."/>
            <person name="Mavromatis K."/>
            <person name="Pati A."/>
            <person name="Tapia R."/>
            <person name="Han C."/>
            <person name="Goodwin L."/>
            <person name="Chen A."/>
            <person name="Palaniappan K."/>
            <person name="Land M."/>
            <person name="Hauser L."/>
            <person name="Chang Y."/>
            <person name="Jeffries C."/>
            <person name="Brambilla E."/>
            <person name="Kopitz M."/>
            <person name="Rohde M."/>
            <person name="Goker M."/>
            <person name="Tindall B."/>
            <person name="Detter J."/>
            <person name="Woyke T."/>
            <person name="Bristow J."/>
            <person name="Eisen J."/>
            <person name="Markowitz V."/>
            <person name="Hugenholtz P."/>
            <person name="Klenk H."/>
            <person name="Kyrpides N."/>
        </authorList>
    </citation>
    <scope>NUCLEOTIDE SEQUENCE [LARGE SCALE GENOMIC DNA]</scope>
    <source>
        <strain evidence="4">ATCC 43766 / DSM 16922 / JCM 21250 / NBRC 16016 / NCTC 11634 / CL345/78</strain>
    </source>
</reference>
<dbReference type="Pfam" id="PF09917">
    <property type="entry name" value="DUF2147"/>
    <property type="match status" value="1"/>
</dbReference>
<feature type="signal peptide" evidence="1">
    <location>
        <begin position="1"/>
        <end position="19"/>
    </location>
</feature>
<dbReference type="eggNOG" id="COG4731">
    <property type="taxonomic scope" value="Bacteria"/>
</dbReference>
<accession>F0NXU6</accession>
<gene>
    <name evidence="3" type="ordered locus">Weevi_1310</name>
</gene>
<dbReference type="AlphaFoldDB" id="F0NXU6"/>
<keyword evidence="1" id="KW-0732">Signal</keyword>
<keyword evidence="4" id="KW-1185">Reference proteome</keyword>
<dbReference type="PANTHER" id="PTHR36919">
    <property type="entry name" value="BLR1215 PROTEIN"/>
    <property type="match status" value="1"/>
</dbReference>
<reference evidence="3 4" key="1">
    <citation type="journal article" date="2011" name="Stand. Genomic Sci.">
        <title>Complete genome sequence of Weeksella virosa type strain (9751).</title>
        <authorList>
            <person name="Lang E."/>
            <person name="Teshima H."/>
            <person name="Lucas S."/>
            <person name="Lapidus A."/>
            <person name="Hammon N."/>
            <person name="Deshpande S."/>
            <person name="Nolan M."/>
            <person name="Cheng J.F."/>
            <person name="Pitluck S."/>
            <person name="Liolios K."/>
            <person name="Pagani I."/>
            <person name="Mikhailova N."/>
            <person name="Ivanova N."/>
            <person name="Mavromatis K."/>
            <person name="Pati A."/>
            <person name="Tapia R."/>
            <person name="Han C."/>
            <person name="Goodwin L."/>
            <person name="Chen A."/>
            <person name="Palaniappan K."/>
            <person name="Land M."/>
            <person name="Hauser L."/>
            <person name="Chang Y.J."/>
            <person name="Jeffries C.D."/>
            <person name="Brambilla E.M."/>
            <person name="Kopitz M."/>
            <person name="Rohde M."/>
            <person name="Goker M."/>
            <person name="Tindall B.J."/>
            <person name="Detter J.C."/>
            <person name="Woyke T."/>
            <person name="Bristow J."/>
            <person name="Eisen J.A."/>
            <person name="Markowitz V."/>
            <person name="Hugenholtz P."/>
            <person name="Klenk H.P."/>
            <person name="Kyrpides N.C."/>
        </authorList>
    </citation>
    <scope>NUCLEOTIDE SEQUENCE [LARGE SCALE GENOMIC DNA]</scope>
    <source>
        <strain evidence="4">ATCC 43766 / DSM 16922 / JCM 21250 / NBRC 16016 / NCTC 11634 / CL345/78</strain>
    </source>
</reference>
<proteinExistence type="predicted"/>
<evidence type="ECO:0000313" key="3">
    <source>
        <dbReference type="EMBL" id="ADX68014.1"/>
    </source>
</evidence>
<dbReference type="Gene3D" id="2.40.128.520">
    <property type="match status" value="1"/>
</dbReference>
<dbReference type="OrthoDB" id="9814399at2"/>
<feature type="domain" description="DUF2147" evidence="2">
    <location>
        <begin position="24"/>
        <end position="139"/>
    </location>
</feature>
<name>F0NXU6_WEEVC</name>
<dbReference type="EMBL" id="CP002455">
    <property type="protein sequence ID" value="ADX68014.1"/>
    <property type="molecule type" value="Genomic_DNA"/>
</dbReference>
<sequence>MIRTILFSMLLMVSSILVAQSPIGKWKTIDDETGAAKSIVEIFENNGKLYGKVVEILTPGKQNLTCTKCKGNLKDKPVVGLQIIRGLKKDGKEWGDGVITDPVSGKEYKAKLSMSGNNTLNVRGYVGISLIGRTQTWTRVK</sequence>
<evidence type="ECO:0000256" key="1">
    <source>
        <dbReference type="SAM" id="SignalP"/>
    </source>
</evidence>
<dbReference type="PANTHER" id="PTHR36919:SF3">
    <property type="entry name" value="BLL5882 PROTEIN"/>
    <property type="match status" value="1"/>
</dbReference>
<dbReference type="Proteomes" id="UP000008641">
    <property type="component" value="Chromosome"/>
</dbReference>
<feature type="chain" id="PRO_5003257704" description="DUF2147 domain-containing protein" evidence="1">
    <location>
        <begin position="20"/>
        <end position="141"/>
    </location>
</feature>
<evidence type="ECO:0000259" key="2">
    <source>
        <dbReference type="Pfam" id="PF09917"/>
    </source>
</evidence>
<evidence type="ECO:0000313" key="4">
    <source>
        <dbReference type="Proteomes" id="UP000008641"/>
    </source>
</evidence>
<dbReference type="KEGG" id="wvi:Weevi_1310"/>
<dbReference type="InterPro" id="IPR019223">
    <property type="entry name" value="DUF2147"/>
</dbReference>